<reference evidence="4 5" key="1">
    <citation type="submission" date="2021-04" db="EMBL/GenBank/DDBJ databases">
        <authorList>
            <person name="Seiffert S.N."/>
        </authorList>
    </citation>
    <scope>NUCLEOTIDE SEQUENCE [LARGE SCALE GENOMIC DNA]</scope>
    <source>
        <strain evidence="4 5">1</strain>
    </source>
</reference>
<dbReference type="EMBL" id="JAGRYU010000025">
    <property type="protein sequence ID" value="MBU4682985.1"/>
    <property type="molecule type" value="Genomic_DNA"/>
</dbReference>
<dbReference type="Proteomes" id="UP000686327">
    <property type="component" value="Unassembled WGS sequence"/>
</dbReference>
<comment type="similarity">
    <text evidence="2">Belongs to the NAD(P)-dependent epimerase/dehydratase family.</text>
</comment>
<dbReference type="RefSeq" id="WP_216376100.1">
    <property type="nucleotide sequence ID" value="NZ_JAGRYT010000028.1"/>
</dbReference>
<comment type="pathway">
    <text evidence="1">Bacterial outer membrane biogenesis; LPS O-antigen biosynthesis.</text>
</comment>
<name>A0ABS6DIE8_9ENTR</name>
<dbReference type="Pfam" id="PF01370">
    <property type="entry name" value="Epimerase"/>
    <property type="match status" value="1"/>
</dbReference>
<keyword evidence="5" id="KW-1185">Reference proteome</keyword>
<protein>
    <submittedName>
        <fullName evidence="4">NAD(P)-dependent oxidoreductase</fullName>
    </submittedName>
</protein>
<evidence type="ECO:0000259" key="3">
    <source>
        <dbReference type="Pfam" id="PF01370"/>
    </source>
</evidence>
<accession>A0ABS6DIE8</accession>
<dbReference type="InterPro" id="IPR001509">
    <property type="entry name" value="Epimerase_deHydtase"/>
</dbReference>
<evidence type="ECO:0000256" key="1">
    <source>
        <dbReference type="ARBA" id="ARBA00005125"/>
    </source>
</evidence>
<dbReference type="PANTHER" id="PTHR43000">
    <property type="entry name" value="DTDP-D-GLUCOSE 4,6-DEHYDRATASE-RELATED"/>
    <property type="match status" value="1"/>
</dbReference>
<feature type="domain" description="NAD-dependent epimerase/dehydratase" evidence="3">
    <location>
        <begin position="4"/>
        <end position="222"/>
    </location>
</feature>
<gene>
    <name evidence="4" type="ORF">KC222_13315</name>
</gene>
<reference evidence="5" key="2">
    <citation type="submission" date="2023-07" db="EMBL/GenBank/DDBJ databases">
        <title>Cedecea davisae an AmpC producer and its therapeutic implications.</title>
        <authorList>
            <person name="Notter J."/>
        </authorList>
    </citation>
    <scope>NUCLEOTIDE SEQUENCE [LARGE SCALE GENOMIC DNA]</scope>
    <source>
        <strain evidence="5">1</strain>
    </source>
</reference>
<proteinExistence type="inferred from homology"/>
<evidence type="ECO:0000313" key="5">
    <source>
        <dbReference type="Proteomes" id="UP000686327"/>
    </source>
</evidence>
<organism evidence="4 5">
    <name type="scientific">Cedecea davisae</name>
    <dbReference type="NCBI Taxonomy" id="158484"/>
    <lineage>
        <taxon>Bacteria</taxon>
        <taxon>Pseudomonadati</taxon>
        <taxon>Pseudomonadota</taxon>
        <taxon>Gammaproteobacteria</taxon>
        <taxon>Enterobacterales</taxon>
        <taxon>Enterobacteriaceae</taxon>
        <taxon>Cedecea</taxon>
    </lineage>
</organism>
<evidence type="ECO:0000313" key="4">
    <source>
        <dbReference type="EMBL" id="MBU4682985.1"/>
    </source>
</evidence>
<comment type="caution">
    <text evidence="4">The sequence shown here is derived from an EMBL/GenBank/DDBJ whole genome shotgun (WGS) entry which is preliminary data.</text>
</comment>
<sequence>MTRIAVTGAQGYIGRHVVASLEKRGHDVLRIIHPASTGTDENVVKLDILNASSQELSTALEGVESVVHLAWQAGFNHNDPSHLQNVMGHIEFINNLASAGIKDISIAGTMHEIGYHVGEVNENTACNPTNPYGIAKNFLRQVCFNLASKNDLSIKWLRMYYITGDDRHSNSIFTKILLAEDEGKKTFPLNSGEMLYDFINVEELGLQIATAALQNEVTGIINCCSGKPVSLRTAVERFIKENGLSIKPEYNVFPSRSYDSPAVWGGSQKIQKIMNLNK</sequence>
<evidence type="ECO:0000256" key="2">
    <source>
        <dbReference type="ARBA" id="ARBA00007637"/>
    </source>
</evidence>